<reference evidence="2" key="1">
    <citation type="journal article" date="2021" name="Nat. Commun.">
        <title>Genetic determinants of endophytism in the Arabidopsis root mycobiome.</title>
        <authorList>
            <person name="Mesny F."/>
            <person name="Miyauchi S."/>
            <person name="Thiergart T."/>
            <person name="Pickel B."/>
            <person name="Atanasova L."/>
            <person name="Karlsson M."/>
            <person name="Huettel B."/>
            <person name="Barry K.W."/>
            <person name="Haridas S."/>
            <person name="Chen C."/>
            <person name="Bauer D."/>
            <person name="Andreopoulos W."/>
            <person name="Pangilinan J."/>
            <person name="LaButti K."/>
            <person name="Riley R."/>
            <person name="Lipzen A."/>
            <person name="Clum A."/>
            <person name="Drula E."/>
            <person name="Henrissat B."/>
            <person name="Kohler A."/>
            <person name="Grigoriev I.V."/>
            <person name="Martin F.M."/>
            <person name="Hacquard S."/>
        </authorList>
    </citation>
    <scope>NUCLEOTIDE SEQUENCE</scope>
    <source>
        <strain evidence="2">MPI-CAGE-CH-0243</strain>
    </source>
</reference>
<dbReference type="EMBL" id="JAGMWT010000023">
    <property type="protein sequence ID" value="KAH7111864.1"/>
    <property type="molecule type" value="Genomic_DNA"/>
</dbReference>
<keyword evidence="3" id="KW-1185">Reference proteome</keyword>
<dbReference type="AlphaFoldDB" id="A0A9P9D3C4"/>
<accession>A0A9P9D3C4</accession>
<gene>
    <name evidence="2" type="ORF">B0J11DRAFT_585792</name>
</gene>
<protein>
    <submittedName>
        <fullName evidence="2">Uncharacterized protein</fullName>
    </submittedName>
</protein>
<evidence type="ECO:0000313" key="3">
    <source>
        <dbReference type="Proteomes" id="UP000700596"/>
    </source>
</evidence>
<evidence type="ECO:0000313" key="2">
    <source>
        <dbReference type="EMBL" id="KAH7111864.1"/>
    </source>
</evidence>
<feature type="region of interest" description="Disordered" evidence="1">
    <location>
        <begin position="1"/>
        <end position="21"/>
    </location>
</feature>
<evidence type="ECO:0000256" key="1">
    <source>
        <dbReference type="SAM" id="MobiDB-lite"/>
    </source>
</evidence>
<dbReference type="Proteomes" id="UP000700596">
    <property type="component" value="Unassembled WGS sequence"/>
</dbReference>
<organism evidence="2 3">
    <name type="scientific">Dendryphion nanum</name>
    <dbReference type="NCBI Taxonomy" id="256645"/>
    <lineage>
        <taxon>Eukaryota</taxon>
        <taxon>Fungi</taxon>
        <taxon>Dikarya</taxon>
        <taxon>Ascomycota</taxon>
        <taxon>Pezizomycotina</taxon>
        <taxon>Dothideomycetes</taxon>
        <taxon>Pleosporomycetidae</taxon>
        <taxon>Pleosporales</taxon>
        <taxon>Torulaceae</taxon>
        <taxon>Dendryphion</taxon>
    </lineage>
</organism>
<comment type="caution">
    <text evidence="2">The sequence shown here is derived from an EMBL/GenBank/DDBJ whole genome shotgun (WGS) entry which is preliminary data.</text>
</comment>
<proteinExistence type="predicted"/>
<sequence length="221" mass="25066">MAAGGTGAVKEEHEAQHAVGHATEARVLPRSLQMHPIGIHAAGMILRFCHDAKAKKPPTHLAGRRSSILTLNIPPISYSMADFSDIEDDFQVDLYPAAAPTRLPIRQLKYIVDFSKAQGLSTYLIRWQPSILTGNMLTAYIGDYSVLQATWKIRRHSSADKFAPPGEFERTGIYDVLWRDTRVPCTQVQDASLIHGFWTHWYEHHDGPKRIRVLRKWFPKE</sequence>
<name>A0A9P9D3C4_9PLEO</name>